<feature type="compositionally biased region" description="Basic and acidic residues" evidence="1">
    <location>
        <begin position="110"/>
        <end position="123"/>
    </location>
</feature>
<proteinExistence type="predicted"/>
<accession>Q651L2</accession>
<accession>A0A0P0WWY9</accession>
<reference evidence="2 4" key="5">
    <citation type="journal article" date="2013" name="Rice">
        <title>Improvement of the Oryza sativa Nipponbare reference genome using next generation sequence and optical map data.</title>
        <authorList>
            <person name="Kawahara Y."/>
            <person name="de la Bastide M."/>
            <person name="Hamilton J.P."/>
            <person name="Kanamori H."/>
            <person name="McCombie W.R."/>
            <person name="Ouyang S."/>
            <person name="Schwartz D.C."/>
            <person name="Tanaka T."/>
            <person name="Wu J."/>
            <person name="Zhou S."/>
            <person name="Childs K.L."/>
            <person name="Davidson R.M."/>
            <person name="Lin H."/>
            <person name="Quesada-Ocampo L."/>
            <person name="Vaillancourt B."/>
            <person name="Sakai H."/>
            <person name="Lee S.S."/>
            <person name="Kim J."/>
            <person name="Numa H."/>
            <person name="Itoh T."/>
            <person name="Buell C.R."/>
            <person name="Matsumoto T."/>
        </authorList>
    </citation>
    <scope>NUCLEOTIDE SEQUENCE [LARGE SCALE GENOMIC DNA]</scope>
    <source>
        <strain evidence="4">cv. Nipponbare</strain>
    </source>
</reference>
<dbReference type="PaxDb" id="39947-Q651L2"/>
<reference evidence="4" key="1">
    <citation type="journal article" date="2005" name="Nature">
        <title>The map-based sequence of the rice genome.</title>
        <authorList>
            <consortium name="International rice genome sequencing project (IRGSP)"/>
            <person name="Matsumoto T."/>
            <person name="Wu J."/>
            <person name="Kanamori H."/>
            <person name="Katayose Y."/>
            <person name="Fujisawa M."/>
            <person name="Namiki N."/>
            <person name="Mizuno H."/>
            <person name="Yamamoto K."/>
            <person name="Antonio B.A."/>
            <person name="Baba T."/>
            <person name="Sakata K."/>
            <person name="Nagamura Y."/>
            <person name="Aoki H."/>
            <person name="Arikawa K."/>
            <person name="Arita K."/>
            <person name="Bito T."/>
            <person name="Chiden Y."/>
            <person name="Fujitsuka N."/>
            <person name="Fukunaka R."/>
            <person name="Hamada M."/>
            <person name="Harada C."/>
            <person name="Hayashi A."/>
            <person name="Hijishita S."/>
            <person name="Honda M."/>
            <person name="Hosokawa S."/>
            <person name="Ichikawa Y."/>
            <person name="Idonuma A."/>
            <person name="Iijima M."/>
            <person name="Ikeda M."/>
            <person name="Ikeno M."/>
            <person name="Ito K."/>
            <person name="Ito S."/>
            <person name="Ito T."/>
            <person name="Ito Y."/>
            <person name="Ito Y."/>
            <person name="Iwabuchi A."/>
            <person name="Kamiya K."/>
            <person name="Karasawa W."/>
            <person name="Kurita K."/>
            <person name="Katagiri S."/>
            <person name="Kikuta A."/>
            <person name="Kobayashi H."/>
            <person name="Kobayashi N."/>
            <person name="Machita K."/>
            <person name="Maehara T."/>
            <person name="Masukawa M."/>
            <person name="Mizubayashi T."/>
            <person name="Mukai Y."/>
            <person name="Nagasaki H."/>
            <person name="Nagata Y."/>
            <person name="Naito S."/>
            <person name="Nakashima M."/>
            <person name="Nakama Y."/>
            <person name="Nakamichi Y."/>
            <person name="Nakamura M."/>
            <person name="Meguro A."/>
            <person name="Negishi M."/>
            <person name="Ohta I."/>
            <person name="Ohta T."/>
            <person name="Okamoto M."/>
            <person name="Ono N."/>
            <person name="Saji S."/>
            <person name="Sakaguchi M."/>
            <person name="Sakai K."/>
            <person name="Shibata M."/>
            <person name="Shimokawa T."/>
            <person name="Song J."/>
            <person name="Takazaki Y."/>
            <person name="Terasawa K."/>
            <person name="Tsugane M."/>
            <person name="Tsuji K."/>
            <person name="Ueda S."/>
            <person name="Waki K."/>
            <person name="Yamagata H."/>
            <person name="Yamamoto M."/>
            <person name="Yamamoto S."/>
            <person name="Yamane H."/>
            <person name="Yoshiki S."/>
            <person name="Yoshihara R."/>
            <person name="Yukawa K."/>
            <person name="Zhong H."/>
            <person name="Yano M."/>
            <person name="Yuan Q."/>
            <person name="Ouyang S."/>
            <person name="Liu J."/>
            <person name="Jones K.M."/>
            <person name="Gansberger K."/>
            <person name="Moffat K."/>
            <person name="Hill J."/>
            <person name="Bera J."/>
            <person name="Fadrosh D."/>
            <person name="Jin S."/>
            <person name="Johri S."/>
            <person name="Kim M."/>
            <person name="Overton L."/>
            <person name="Reardon M."/>
            <person name="Tsitrin T."/>
            <person name="Vuong H."/>
            <person name="Weaver B."/>
            <person name="Ciecko A."/>
            <person name="Tallon L."/>
            <person name="Jackson J."/>
            <person name="Pai G."/>
            <person name="Aken S.V."/>
            <person name="Utterback T."/>
            <person name="Reidmuller S."/>
            <person name="Feldblyum T."/>
            <person name="Hsiao J."/>
            <person name="Zismann V."/>
            <person name="Iobst S."/>
            <person name="de Vazeille A.R."/>
            <person name="Buell C.R."/>
            <person name="Ying K."/>
            <person name="Li Y."/>
            <person name="Lu T."/>
            <person name="Huang Y."/>
            <person name="Zhao Q."/>
            <person name="Feng Q."/>
            <person name="Zhang L."/>
            <person name="Zhu J."/>
            <person name="Weng Q."/>
            <person name="Mu J."/>
            <person name="Lu Y."/>
            <person name="Fan D."/>
            <person name="Liu Y."/>
            <person name="Guan J."/>
            <person name="Zhang Y."/>
            <person name="Yu S."/>
            <person name="Liu X."/>
            <person name="Zhang Y."/>
            <person name="Hong G."/>
            <person name="Han B."/>
            <person name="Choisne N."/>
            <person name="Demange N."/>
            <person name="Orjeda G."/>
            <person name="Samain S."/>
            <person name="Cattolico L."/>
            <person name="Pelletier E."/>
            <person name="Couloux A."/>
            <person name="Segurens B."/>
            <person name="Wincker P."/>
            <person name="D'Hont A."/>
            <person name="Scarpelli C."/>
            <person name="Weissenbach J."/>
            <person name="Salanoubat M."/>
            <person name="Quetier F."/>
            <person name="Yu Y."/>
            <person name="Kim H.R."/>
            <person name="Rambo T."/>
            <person name="Currie J."/>
            <person name="Collura K."/>
            <person name="Luo M."/>
            <person name="Yang T."/>
            <person name="Ammiraju J.S.S."/>
            <person name="Engler F."/>
            <person name="Soderlund C."/>
            <person name="Wing R.A."/>
            <person name="Palmer L.E."/>
            <person name="de la Bastide M."/>
            <person name="Spiegel L."/>
            <person name="Nascimento L."/>
            <person name="Zutavern T."/>
            <person name="O'Shaughnessy A."/>
            <person name="Dike S."/>
            <person name="Dedhia N."/>
            <person name="Preston R."/>
            <person name="Balija V."/>
            <person name="McCombie W.R."/>
            <person name="Chow T."/>
            <person name="Chen H."/>
            <person name="Chung M."/>
            <person name="Chen C."/>
            <person name="Shaw J."/>
            <person name="Wu H."/>
            <person name="Hsiao K."/>
            <person name="Chao Y."/>
            <person name="Chu M."/>
            <person name="Cheng C."/>
            <person name="Hour A."/>
            <person name="Lee P."/>
            <person name="Lin S."/>
            <person name="Lin Y."/>
            <person name="Liou J."/>
            <person name="Liu S."/>
            <person name="Hsing Y."/>
            <person name="Raghuvanshi S."/>
            <person name="Mohanty A."/>
            <person name="Bharti A.K."/>
            <person name="Gaur A."/>
            <person name="Gupta V."/>
            <person name="Kumar D."/>
            <person name="Ravi V."/>
            <person name="Vij S."/>
            <person name="Kapur A."/>
            <person name="Khurana P."/>
            <person name="Khurana P."/>
            <person name="Khurana J.P."/>
            <person name="Tyagi A.K."/>
            <person name="Gaikwad K."/>
            <person name="Singh A."/>
            <person name="Dalal V."/>
            <person name="Srivastava S."/>
            <person name="Dixit A."/>
            <person name="Pal A.K."/>
            <person name="Ghazi I.A."/>
            <person name="Yadav M."/>
            <person name="Pandit A."/>
            <person name="Bhargava A."/>
            <person name="Sureshbabu K."/>
            <person name="Batra K."/>
            <person name="Sharma T.R."/>
            <person name="Mohapatra T."/>
            <person name="Singh N.K."/>
            <person name="Messing J."/>
            <person name="Nelson A.B."/>
            <person name="Fuks G."/>
            <person name="Kavchok S."/>
            <person name="Keizer G."/>
            <person name="Linton E."/>
            <person name="Llaca V."/>
            <person name="Song R."/>
            <person name="Tanyolac B."/>
            <person name="Young S."/>
            <person name="Ho-Il K."/>
            <person name="Hahn J.H."/>
            <person name="Sangsakoo G."/>
            <person name="Vanavichit A."/>
            <person name="de Mattos Luiz.A.T."/>
            <person name="Zimmer P.D."/>
            <person name="Malone G."/>
            <person name="Dellagostin O."/>
            <person name="de Oliveira A.C."/>
            <person name="Bevan M."/>
            <person name="Bancroft I."/>
            <person name="Minx P."/>
            <person name="Cordum H."/>
            <person name="Wilson R."/>
            <person name="Cheng Z."/>
            <person name="Jin W."/>
            <person name="Jiang J."/>
            <person name="Leong S.A."/>
            <person name="Iwama H."/>
            <person name="Gojobori T."/>
            <person name="Itoh T."/>
            <person name="Niimura Y."/>
            <person name="Fujii Y."/>
            <person name="Habara T."/>
            <person name="Sakai H."/>
            <person name="Sato Y."/>
            <person name="Wilson G."/>
            <person name="Kumar K."/>
            <person name="McCouch S."/>
            <person name="Juretic N."/>
            <person name="Hoen D."/>
            <person name="Wright S."/>
            <person name="Bruskiewich R."/>
            <person name="Bureau T."/>
            <person name="Miyao A."/>
            <person name="Hirochika H."/>
            <person name="Nishikawa T."/>
            <person name="Kadowaki K."/>
            <person name="Sugiura M."/>
            <person name="Burr B."/>
            <person name="Sasaki T."/>
        </authorList>
    </citation>
    <scope>NUCLEOTIDE SEQUENCE [LARGE SCALE GENOMIC DNA]</scope>
    <source>
        <strain evidence="4">cv. Nipponbare</strain>
    </source>
</reference>
<dbReference type="Proteomes" id="UP000007752">
    <property type="component" value="Chromosome 6"/>
</dbReference>
<dbReference type="EMBL" id="AP014962">
    <property type="protein sequence ID" value="BAS97887.1"/>
    <property type="molecule type" value="Genomic_DNA"/>
</dbReference>
<reference evidence="2" key="6">
    <citation type="submission" date="2015-10" db="EMBL/GenBank/DDBJ databases">
        <authorList>
            <person name="Sakai H."/>
            <person name="Kawahara Y."/>
            <person name="Matsumoto T."/>
            <person name="Buell C.R."/>
            <person name="Itoh T."/>
        </authorList>
    </citation>
    <scope>NUCLEOTIDE SEQUENCE</scope>
</reference>
<feature type="region of interest" description="Disordered" evidence="1">
    <location>
        <begin position="74"/>
        <end position="123"/>
    </location>
</feature>
<evidence type="ECO:0000313" key="2">
    <source>
        <dbReference type="EMBL" id="BAS97887.1"/>
    </source>
</evidence>
<keyword evidence="4" id="KW-1185">Reference proteome</keyword>
<evidence type="ECO:0000313" key="4">
    <source>
        <dbReference type="Proteomes" id="UP000059680"/>
    </source>
</evidence>
<gene>
    <name evidence="2" type="ordered locus">Os06g0495000</name>
    <name evidence="3" type="ORF">OsJ_21431</name>
    <name evidence="2" type="ORF">OSNPB_060495000</name>
</gene>
<dbReference type="AlphaFoldDB" id="A0A0P0WWY9"/>
<feature type="compositionally biased region" description="Low complexity" evidence="1">
    <location>
        <begin position="33"/>
        <end position="44"/>
    </location>
</feature>
<reference evidence="2" key="4">
    <citation type="journal article" date="2013" name="Plant Cell Physiol.">
        <title>Rice Annotation Project Database (RAP-DB): an integrative and interactive database for rice genomics.</title>
        <authorList>
            <person name="Sakai H."/>
            <person name="Lee S.S."/>
            <person name="Tanaka T."/>
            <person name="Numa H."/>
            <person name="Kim J."/>
            <person name="Kawahara Y."/>
            <person name="Wakimoto H."/>
            <person name="Yang C.C."/>
            <person name="Iwamoto M."/>
            <person name="Abe T."/>
            <person name="Yamada Y."/>
            <person name="Muto A."/>
            <person name="Inokuchi H."/>
            <person name="Ikemura T."/>
            <person name="Matsumoto T."/>
            <person name="Sasaki T."/>
            <person name="Itoh T."/>
        </authorList>
    </citation>
    <scope>NUCLEOTIDE SEQUENCE</scope>
</reference>
<feature type="region of interest" description="Disordered" evidence="1">
    <location>
        <begin position="1"/>
        <end position="60"/>
    </location>
</feature>
<reference evidence="3" key="2">
    <citation type="journal article" date="2005" name="PLoS Biol.">
        <title>The genomes of Oryza sativa: a history of duplications.</title>
        <authorList>
            <person name="Yu J."/>
            <person name="Wang J."/>
            <person name="Lin W."/>
            <person name="Li S."/>
            <person name="Li H."/>
            <person name="Zhou J."/>
            <person name="Ni P."/>
            <person name="Dong W."/>
            <person name="Hu S."/>
            <person name="Zeng C."/>
            <person name="Zhang J."/>
            <person name="Zhang Y."/>
            <person name="Li R."/>
            <person name="Xu Z."/>
            <person name="Li S."/>
            <person name="Li X."/>
            <person name="Zheng H."/>
            <person name="Cong L."/>
            <person name="Lin L."/>
            <person name="Yin J."/>
            <person name="Geng J."/>
            <person name="Li G."/>
            <person name="Shi J."/>
            <person name="Liu J."/>
            <person name="Lv H."/>
            <person name="Li J."/>
            <person name="Wang J."/>
            <person name="Deng Y."/>
            <person name="Ran L."/>
            <person name="Shi X."/>
            <person name="Wang X."/>
            <person name="Wu Q."/>
            <person name="Li C."/>
            <person name="Ren X."/>
            <person name="Wang J."/>
            <person name="Wang X."/>
            <person name="Li D."/>
            <person name="Liu D."/>
            <person name="Zhang X."/>
            <person name="Ji Z."/>
            <person name="Zhao W."/>
            <person name="Sun Y."/>
            <person name="Zhang Z."/>
            <person name="Bao J."/>
            <person name="Han Y."/>
            <person name="Dong L."/>
            <person name="Ji J."/>
            <person name="Chen P."/>
            <person name="Wu S."/>
            <person name="Liu J."/>
            <person name="Xiao Y."/>
            <person name="Bu D."/>
            <person name="Tan J."/>
            <person name="Yang L."/>
            <person name="Ye C."/>
            <person name="Zhang J."/>
            <person name="Xu J."/>
            <person name="Zhou Y."/>
            <person name="Yu Y."/>
            <person name="Zhang B."/>
            <person name="Zhuang S."/>
            <person name="Wei H."/>
            <person name="Liu B."/>
            <person name="Lei M."/>
            <person name="Yu H."/>
            <person name="Li Y."/>
            <person name="Xu H."/>
            <person name="Wei S."/>
            <person name="He X."/>
            <person name="Fang L."/>
            <person name="Zhang Z."/>
            <person name="Zhang Y."/>
            <person name="Huang X."/>
            <person name="Su Z."/>
            <person name="Tong W."/>
            <person name="Li J."/>
            <person name="Tong Z."/>
            <person name="Li S."/>
            <person name="Ye J."/>
            <person name="Wang L."/>
            <person name="Fang L."/>
            <person name="Lei T."/>
            <person name="Chen C."/>
            <person name="Chen H."/>
            <person name="Xu Z."/>
            <person name="Li H."/>
            <person name="Huang H."/>
            <person name="Zhang F."/>
            <person name="Xu H."/>
            <person name="Li N."/>
            <person name="Zhao C."/>
            <person name="Li S."/>
            <person name="Dong L."/>
            <person name="Huang Y."/>
            <person name="Li L."/>
            <person name="Xi Y."/>
            <person name="Qi Q."/>
            <person name="Li W."/>
            <person name="Zhang B."/>
            <person name="Hu W."/>
            <person name="Zhang Y."/>
            <person name="Tian X."/>
            <person name="Jiao Y."/>
            <person name="Liang X."/>
            <person name="Jin J."/>
            <person name="Gao L."/>
            <person name="Zheng W."/>
            <person name="Hao B."/>
            <person name="Liu S."/>
            <person name="Wang W."/>
            <person name="Yuan L."/>
            <person name="Cao M."/>
            <person name="McDermott J."/>
            <person name="Samudrala R."/>
            <person name="Wang J."/>
            <person name="Wong G.K."/>
            <person name="Yang H."/>
        </authorList>
    </citation>
    <scope>NUCLEOTIDE SEQUENCE [LARGE SCALE GENOMIC DNA]</scope>
</reference>
<evidence type="ECO:0000313" key="3">
    <source>
        <dbReference type="EMBL" id="EAZ37088.1"/>
    </source>
</evidence>
<evidence type="ECO:0000256" key="1">
    <source>
        <dbReference type="SAM" id="MobiDB-lite"/>
    </source>
</evidence>
<sequence>MGDPASLDPIGDVPDLDIVGPDLAVPSSPSPPSQLLLQQGIPPLTSERRPDPAGNTPDMDLAWLDPVVPLAAFTTTVGPGGGRHHQRQRKGEPDAGRRCRLGGDASRAAYELEKRGRGKEREG</sequence>
<dbReference type="EMBL" id="CM000143">
    <property type="protein sequence ID" value="EAZ37088.1"/>
    <property type="molecule type" value="Genomic_DNA"/>
</dbReference>
<reference evidence="3" key="3">
    <citation type="submission" date="2008-12" db="EMBL/GenBank/DDBJ databases">
        <title>Improved gene annotation of the rice (Oryza sativa) genomes.</title>
        <authorList>
            <person name="Wang J."/>
            <person name="Li R."/>
            <person name="Fan W."/>
            <person name="Huang Q."/>
            <person name="Zhang J."/>
            <person name="Zhou Y."/>
            <person name="Hu Y."/>
            <person name="Zi S."/>
            <person name="Li J."/>
            <person name="Ni P."/>
            <person name="Zheng H."/>
            <person name="Zhang Y."/>
            <person name="Zhao M."/>
            <person name="Hao Q."/>
            <person name="McDermott J."/>
            <person name="Samudrala R."/>
            <person name="Kristiansen K."/>
            <person name="Wong G.K.-S."/>
        </authorList>
    </citation>
    <scope>NUCLEOTIDE SEQUENCE</scope>
</reference>
<name>A0A0P0WWY9_ORYSJ</name>
<protein>
    <submittedName>
        <fullName evidence="2">Os06g0495000 protein</fullName>
    </submittedName>
</protein>
<dbReference type="Proteomes" id="UP000059680">
    <property type="component" value="Chromosome 6"/>
</dbReference>
<organism evidence="3">
    <name type="scientific">Oryza sativa subsp. japonica</name>
    <name type="common">Rice</name>
    <dbReference type="NCBI Taxonomy" id="39947"/>
    <lineage>
        <taxon>Eukaryota</taxon>
        <taxon>Viridiplantae</taxon>
        <taxon>Streptophyta</taxon>
        <taxon>Embryophyta</taxon>
        <taxon>Tracheophyta</taxon>
        <taxon>Spermatophyta</taxon>
        <taxon>Magnoliopsida</taxon>
        <taxon>Liliopsida</taxon>
        <taxon>Poales</taxon>
        <taxon>Poaceae</taxon>
        <taxon>BOP clade</taxon>
        <taxon>Oryzoideae</taxon>
        <taxon>Oryzeae</taxon>
        <taxon>Oryzinae</taxon>
        <taxon>Oryza</taxon>
        <taxon>Oryza sativa</taxon>
    </lineage>
</organism>